<dbReference type="InterPro" id="IPR013830">
    <property type="entry name" value="SGNH_hydro"/>
</dbReference>
<name>A0A1W2TJ04_ROSNE</name>
<gene>
    <name evidence="3" type="ORF">SAMD00023353_1500550</name>
</gene>
<feature type="compositionally biased region" description="Low complexity" evidence="1">
    <location>
        <begin position="48"/>
        <end position="76"/>
    </location>
</feature>
<proteinExistence type="predicted"/>
<feature type="region of interest" description="Disordered" evidence="1">
    <location>
        <begin position="389"/>
        <end position="424"/>
    </location>
</feature>
<reference evidence="3" key="1">
    <citation type="submission" date="2016-03" db="EMBL/GenBank/DDBJ databases">
        <title>Draft genome sequence of Rosellinia necatrix.</title>
        <authorList>
            <person name="Kanematsu S."/>
        </authorList>
    </citation>
    <scope>NUCLEOTIDE SEQUENCE [LARGE SCALE GENOMIC DNA]</scope>
    <source>
        <strain evidence="3">W97</strain>
    </source>
</reference>
<evidence type="ECO:0000313" key="3">
    <source>
        <dbReference type="EMBL" id="GAP88168.1"/>
    </source>
</evidence>
<dbReference type="PANTHER" id="PTHR30383:SF31">
    <property type="entry name" value="SGNH HYDROLASE-TYPE ESTERASE DOMAIN-CONTAINING PROTEIN-RELATED"/>
    <property type="match status" value="1"/>
</dbReference>
<dbReference type="OMA" id="ATHIVPE"/>
<keyword evidence="4" id="KW-1185">Reference proteome</keyword>
<dbReference type="Pfam" id="PF13472">
    <property type="entry name" value="Lipase_GDSL_2"/>
    <property type="match status" value="1"/>
</dbReference>
<dbReference type="GO" id="GO:0004622">
    <property type="term" value="F:phosphatidylcholine lysophospholipase activity"/>
    <property type="evidence" value="ECO:0007669"/>
    <property type="project" value="TreeGrafter"/>
</dbReference>
<protein>
    <submittedName>
        <fullName evidence="3">Putative GDSL-like lipase acylhydrolase</fullName>
    </submittedName>
</protein>
<dbReference type="AlphaFoldDB" id="A0A1W2TJ04"/>
<feature type="compositionally biased region" description="Basic and acidic residues" evidence="1">
    <location>
        <begin position="104"/>
        <end position="138"/>
    </location>
</feature>
<evidence type="ECO:0000259" key="2">
    <source>
        <dbReference type="Pfam" id="PF13472"/>
    </source>
</evidence>
<dbReference type="InterPro" id="IPR051532">
    <property type="entry name" value="Ester_Hydrolysis_Enzymes"/>
</dbReference>
<evidence type="ECO:0000313" key="4">
    <source>
        <dbReference type="Proteomes" id="UP000054516"/>
    </source>
</evidence>
<evidence type="ECO:0000256" key="1">
    <source>
        <dbReference type="SAM" id="MobiDB-lite"/>
    </source>
</evidence>
<accession>A0A1W2TJ04</accession>
<dbReference type="SUPFAM" id="SSF52266">
    <property type="entry name" value="SGNH hydrolase"/>
    <property type="match status" value="1"/>
</dbReference>
<sequence>MSDFVKAPPPLKRSRFAFLKTKRAIAVLTALVIVSVVLVVLGATNELTPHSVSHDSSTTDSIGSNASDGNSASNSGGAVGNTGGDNSDTITGGSNNSTNSNTDGDTKGDTKGDDTDSKDDDKDDKGDSKGNTKGGSEEDGKDDDSSSGGDPTIKPGTWKPTNSSSIASGTPLRIMCLGASIVRGEVSSDSNGFRKTLRADLAALGAPVNMVGSQRYGTMPDNDFEAYGGNRVKQIHEHAKGVVPAQRPNVFVINVGTNNVLQRRDTDAAGAHMEAFIDYLLATSPRSTVVLSTLLTNTVPNREPLILDINAQFRALFARKYEKKAVVLAELHPSAGLPGRPETGDISSDGSHPTDRGYEIMGHLLAEAIQYADAKGYLRWPENGLAYDGEIGRLDDEEAPSPPEETPAASGNDASTTDAAAATT</sequence>
<dbReference type="PANTHER" id="PTHR30383">
    <property type="entry name" value="THIOESTERASE 1/PROTEASE 1/LYSOPHOSPHOLIPASE L1"/>
    <property type="match status" value="1"/>
</dbReference>
<feature type="domain" description="SGNH hydrolase-type esterase" evidence="2">
    <location>
        <begin position="176"/>
        <end position="360"/>
    </location>
</feature>
<dbReference type="InterPro" id="IPR036514">
    <property type="entry name" value="SGNH_hydro_sf"/>
</dbReference>
<feature type="compositionally biased region" description="Low complexity" evidence="1">
    <location>
        <begin position="84"/>
        <end position="103"/>
    </location>
</feature>
<dbReference type="Gene3D" id="3.40.50.1110">
    <property type="entry name" value="SGNH hydrolase"/>
    <property type="match status" value="1"/>
</dbReference>
<organism evidence="3">
    <name type="scientific">Rosellinia necatrix</name>
    <name type="common">White root-rot fungus</name>
    <dbReference type="NCBI Taxonomy" id="77044"/>
    <lineage>
        <taxon>Eukaryota</taxon>
        <taxon>Fungi</taxon>
        <taxon>Dikarya</taxon>
        <taxon>Ascomycota</taxon>
        <taxon>Pezizomycotina</taxon>
        <taxon>Sordariomycetes</taxon>
        <taxon>Xylariomycetidae</taxon>
        <taxon>Xylariales</taxon>
        <taxon>Xylariaceae</taxon>
        <taxon>Rosellinia</taxon>
    </lineage>
</organism>
<dbReference type="Proteomes" id="UP000054516">
    <property type="component" value="Unassembled WGS sequence"/>
</dbReference>
<keyword evidence="3" id="KW-0378">Hydrolase</keyword>
<feature type="compositionally biased region" description="Polar residues" evidence="1">
    <location>
        <begin position="159"/>
        <end position="168"/>
    </location>
</feature>
<feature type="region of interest" description="Disordered" evidence="1">
    <location>
        <begin position="48"/>
        <end position="168"/>
    </location>
</feature>
<dbReference type="STRING" id="77044.A0A1W2TJ04"/>
<feature type="compositionally biased region" description="Low complexity" evidence="1">
    <location>
        <begin position="406"/>
        <end position="424"/>
    </location>
</feature>
<feature type="region of interest" description="Disordered" evidence="1">
    <location>
        <begin position="334"/>
        <end position="354"/>
    </location>
</feature>
<dbReference type="EMBL" id="DF977460">
    <property type="protein sequence ID" value="GAP88168.1"/>
    <property type="molecule type" value="Genomic_DNA"/>
</dbReference>
<dbReference type="OrthoDB" id="3915838at2759"/>